<dbReference type="Proteomes" id="UP000219072">
    <property type="component" value="Unassembled WGS sequence"/>
</dbReference>
<dbReference type="Gene3D" id="3.30.565.10">
    <property type="entry name" value="Histidine kinase-like ATPase, C-terminal domain"/>
    <property type="match status" value="1"/>
</dbReference>
<sequence length="161" mass="16831">MPDARGAPHSGSVASSPHVPPQARRHGSALPGDCLRFRLPAVPTSAAEARRLTRQQLAEWRAPSDACDSAQLVISELVTNALRYTDSDSVGCEVRLAGSLLRVAVASGGAGPRRAPGRAADDDEGGRGLLLVCSLAQVWGVRPREAGDGHEVWAELPLSPS</sequence>
<dbReference type="PANTHER" id="PTHR35526:SF3">
    <property type="entry name" value="ANTI-SIGMA-F FACTOR RSBW"/>
    <property type="match status" value="1"/>
</dbReference>
<dbReference type="InterPro" id="IPR003594">
    <property type="entry name" value="HATPase_dom"/>
</dbReference>
<dbReference type="EMBL" id="OCNE01000007">
    <property type="protein sequence ID" value="SOD62727.1"/>
    <property type="molecule type" value="Genomic_DNA"/>
</dbReference>
<organism evidence="4 5">
    <name type="scientific">Streptomyces zhaozhouensis</name>
    <dbReference type="NCBI Taxonomy" id="1300267"/>
    <lineage>
        <taxon>Bacteria</taxon>
        <taxon>Bacillati</taxon>
        <taxon>Actinomycetota</taxon>
        <taxon>Actinomycetes</taxon>
        <taxon>Kitasatosporales</taxon>
        <taxon>Streptomycetaceae</taxon>
        <taxon>Streptomyces</taxon>
    </lineage>
</organism>
<dbReference type="Pfam" id="PF13581">
    <property type="entry name" value="HATPase_c_2"/>
    <property type="match status" value="1"/>
</dbReference>
<keyword evidence="4" id="KW-0418">Kinase</keyword>
<proteinExistence type="predicted"/>
<evidence type="ECO:0000256" key="1">
    <source>
        <dbReference type="ARBA" id="ARBA00022527"/>
    </source>
</evidence>
<dbReference type="PANTHER" id="PTHR35526">
    <property type="entry name" value="ANTI-SIGMA-F FACTOR RSBW-RELATED"/>
    <property type="match status" value="1"/>
</dbReference>
<dbReference type="InterPro" id="IPR050267">
    <property type="entry name" value="Anti-sigma-factor_SerPK"/>
</dbReference>
<dbReference type="AlphaFoldDB" id="A0A286DVM9"/>
<gene>
    <name evidence="4" type="ORF">SAMN06297387_107101</name>
</gene>
<dbReference type="CDD" id="cd16936">
    <property type="entry name" value="HATPase_RsbW-like"/>
    <property type="match status" value="1"/>
</dbReference>
<feature type="domain" description="Histidine kinase/HSP90-like ATPase" evidence="3">
    <location>
        <begin position="39"/>
        <end position="142"/>
    </location>
</feature>
<name>A0A286DVM9_9ACTN</name>
<keyword evidence="5" id="KW-1185">Reference proteome</keyword>
<reference evidence="4 5" key="1">
    <citation type="submission" date="2017-09" db="EMBL/GenBank/DDBJ databases">
        <authorList>
            <person name="Ehlers B."/>
            <person name="Leendertz F.H."/>
        </authorList>
    </citation>
    <scope>NUCLEOTIDE SEQUENCE [LARGE SCALE GENOMIC DNA]</scope>
    <source>
        <strain evidence="4 5">CGMCC 4.7095</strain>
    </source>
</reference>
<keyword evidence="4" id="KW-0808">Transferase</keyword>
<dbReference type="GO" id="GO:0004674">
    <property type="term" value="F:protein serine/threonine kinase activity"/>
    <property type="evidence" value="ECO:0007669"/>
    <property type="project" value="UniProtKB-KW"/>
</dbReference>
<feature type="region of interest" description="Disordered" evidence="2">
    <location>
        <begin position="1"/>
        <end position="27"/>
    </location>
</feature>
<protein>
    <submittedName>
        <fullName evidence="4">Anti-sigma regulatory factor (Ser/Thr protein kinase)</fullName>
    </submittedName>
</protein>
<keyword evidence="1" id="KW-0723">Serine/threonine-protein kinase</keyword>
<dbReference type="SUPFAM" id="SSF55874">
    <property type="entry name" value="ATPase domain of HSP90 chaperone/DNA topoisomerase II/histidine kinase"/>
    <property type="match status" value="1"/>
</dbReference>
<evidence type="ECO:0000313" key="4">
    <source>
        <dbReference type="EMBL" id="SOD62727.1"/>
    </source>
</evidence>
<accession>A0A286DVM9</accession>
<dbReference type="InterPro" id="IPR036890">
    <property type="entry name" value="HATPase_C_sf"/>
</dbReference>
<evidence type="ECO:0000256" key="2">
    <source>
        <dbReference type="SAM" id="MobiDB-lite"/>
    </source>
</evidence>
<evidence type="ECO:0000313" key="5">
    <source>
        <dbReference type="Proteomes" id="UP000219072"/>
    </source>
</evidence>
<evidence type="ECO:0000259" key="3">
    <source>
        <dbReference type="Pfam" id="PF13581"/>
    </source>
</evidence>